<keyword evidence="7 10" id="KW-0804">Transcription</keyword>
<dbReference type="InterPro" id="IPR048246">
    <property type="entry name" value="NR2C1/2-like_LBD"/>
</dbReference>
<dbReference type="Pfam" id="PF00105">
    <property type="entry name" value="zf-C4"/>
    <property type="match status" value="1"/>
</dbReference>
<keyword evidence="3 10" id="KW-0863">Zinc-finger</keyword>
<gene>
    <name evidence="15" type="primary">LOC106151647</name>
</gene>
<dbReference type="CDD" id="cd06952">
    <property type="entry name" value="NR_LBD_TR2_like"/>
    <property type="match status" value="1"/>
</dbReference>
<comment type="subcellular location">
    <subcellularLocation>
        <location evidence="1 10">Nucleus</location>
    </subcellularLocation>
</comment>
<dbReference type="InterPro" id="IPR001628">
    <property type="entry name" value="Znf_hrmn_rcpt"/>
</dbReference>
<dbReference type="Pfam" id="PF00104">
    <property type="entry name" value="Hormone_recep"/>
    <property type="match status" value="1"/>
</dbReference>
<dbReference type="GO" id="GO:0008270">
    <property type="term" value="F:zinc ion binding"/>
    <property type="evidence" value="ECO:0007669"/>
    <property type="project" value="UniProtKB-KW"/>
</dbReference>
<dbReference type="FunFam" id="3.30.50.10:FF:000015">
    <property type="entry name" value="Nuclear receptor subfamily 2, group C, member 1"/>
    <property type="match status" value="1"/>
</dbReference>
<feature type="region of interest" description="Disordered" evidence="11">
    <location>
        <begin position="146"/>
        <end position="167"/>
    </location>
</feature>
<evidence type="ECO:0000313" key="14">
    <source>
        <dbReference type="Proteomes" id="UP000085678"/>
    </source>
</evidence>
<dbReference type="GO" id="GO:0043565">
    <property type="term" value="F:sequence-specific DNA binding"/>
    <property type="evidence" value="ECO:0007669"/>
    <property type="project" value="InterPro"/>
</dbReference>
<dbReference type="PROSITE" id="PS51843">
    <property type="entry name" value="NR_LBD"/>
    <property type="match status" value="1"/>
</dbReference>
<evidence type="ECO:0000256" key="11">
    <source>
        <dbReference type="SAM" id="MobiDB-lite"/>
    </source>
</evidence>
<dbReference type="KEGG" id="lak:106151647"/>
<evidence type="ECO:0000256" key="3">
    <source>
        <dbReference type="ARBA" id="ARBA00022771"/>
    </source>
</evidence>
<evidence type="ECO:0000313" key="15">
    <source>
        <dbReference type="RefSeq" id="XP_013380462.1"/>
    </source>
</evidence>
<feature type="domain" description="NR LBD" evidence="13">
    <location>
        <begin position="404"/>
        <end position="654"/>
    </location>
</feature>
<dbReference type="OrthoDB" id="10024684at2759"/>
<dbReference type="InterPro" id="IPR013088">
    <property type="entry name" value="Znf_NHR/GATA"/>
</dbReference>
<dbReference type="PANTHER" id="PTHR24083">
    <property type="entry name" value="NUCLEAR HORMONE RECEPTOR"/>
    <property type="match status" value="1"/>
</dbReference>
<evidence type="ECO:0000256" key="9">
    <source>
        <dbReference type="ARBA" id="ARBA00023242"/>
    </source>
</evidence>
<evidence type="ECO:0000256" key="8">
    <source>
        <dbReference type="ARBA" id="ARBA00023170"/>
    </source>
</evidence>
<sequence>MASVEEQLQQAAASATTPMVSTTSVASSNQQTPTSHHSILTTVDTPMGQENVILLTTPTTATPTPVALHAGGMMIPFTIAAQGAGTSAVATTNATGPIAVTMLTPQDLATRIKDVGQLGQIPITSLNSLDLASRLKDLTPQALQLTTPGLPSPQQMEAGSPGSTPITPMTPQTQKMYFEQRYEPCLVCGDKASGRHYGVISCEGCKGFFKRSIRKQLGYACRGSRDCPITKHHRNRCQYCRLQKCLRVGMRSELNQCLSPAVQQERKPPETREKSPGNIATSTQKIYIRKDFGSPSAAVPTFVTTPKGKVGENLLANMQERLVQTDQGVAVISPQVLGVSASNADLSTLASVVTTLATMGKEKEDENNSELNVPMATPNGDTGDGNDSVAKAFDTLAKAIQQAPMVNSTDNLVGSSEHSNNDSLEGPILMDNNFQFNLTTPSPMPTYLNVHYICESASRLLFLSMHWAKAVPAFAALSPDIQNVIVRSCWSELFTLGLAQCAHVMALSTILTAIVSHLQTRVQQDKLAADHVKAVSEHIMKLQMYVQVLQGMQVDAEEYAYLKALVLFNTDSPSLSHQQFRQVEKVQEKVYHELEAYEEAKSQSNSHRDRYSKLLLRLPALRSLSPSIMEELFFAGLIGSVQIDSIIPYILRMETTEYHGPGVAAAASVAASVGVTSSPGPQEVVTAIPTDGQQQHMYTTSTGQQVMVTGGQQYATAVSMDT</sequence>
<keyword evidence="8 10" id="KW-0675">Receptor</keyword>
<keyword evidence="9 10" id="KW-0539">Nucleus</keyword>
<name>A0A1S3H3D4_LINAN</name>
<dbReference type="SUPFAM" id="SSF57716">
    <property type="entry name" value="Glucocorticoid receptor-like (DNA-binding domain)"/>
    <property type="match status" value="1"/>
</dbReference>
<keyword evidence="14" id="KW-1185">Reference proteome</keyword>
<dbReference type="Gene3D" id="1.10.565.10">
    <property type="entry name" value="Retinoid X Receptor"/>
    <property type="match status" value="1"/>
</dbReference>
<proteinExistence type="inferred from homology"/>
<dbReference type="GO" id="GO:0003700">
    <property type="term" value="F:DNA-binding transcription factor activity"/>
    <property type="evidence" value="ECO:0007669"/>
    <property type="project" value="InterPro"/>
</dbReference>
<dbReference type="InParanoid" id="A0A1S3H3D4"/>
<reference evidence="15" key="1">
    <citation type="submission" date="2025-08" db="UniProtKB">
        <authorList>
            <consortium name="RefSeq"/>
        </authorList>
    </citation>
    <scope>IDENTIFICATION</scope>
    <source>
        <tissue evidence="15">Gonads</tissue>
    </source>
</reference>
<dbReference type="SMART" id="SM00430">
    <property type="entry name" value="HOLI"/>
    <property type="match status" value="1"/>
</dbReference>
<dbReference type="InterPro" id="IPR050274">
    <property type="entry name" value="Nuclear_hormone_rcpt_NR2"/>
</dbReference>
<dbReference type="SMART" id="SM00399">
    <property type="entry name" value="ZnF_C4"/>
    <property type="match status" value="1"/>
</dbReference>
<evidence type="ECO:0000256" key="10">
    <source>
        <dbReference type="RuleBase" id="RU004334"/>
    </source>
</evidence>
<dbReference type="PRINTS" id="PR00398">
    <property type="entry name" value="STRDHORMONER"/>
</dbReference>
<dbReference type="PROSITE" id="PS00031">
    <property type="entry name" value="NUCLEAR_REC_DBD_1"/>
    <property type="match status" value="1"/>
</dbReference>
<dbReference type="RefSeq" id="XP_013380462.1">
    <property type="nucleotide sequence ID" value="XM_013525008.1"/>
</dbReference>
<comment type="similarity">
    <text evidence="10">Belongs to the nuclear hormone receptor family.</text>
</comment>
<evidence type="ECO:0000259" key="12">
    <source>
        <dbReference type="PROSITE" id="PS51030"/>
    </source>
</evidence>
<feature type="domain" description="Nuclear receptor" evidence="12">
    <location>
        <begin position="182"/>
        <end position="257"/>
    </location>
</feature>
<dbReference type="STRING" id="7574.A0A1S3H3D4"/>
<keyword evidence="4 10" id="KW-0862">Zinc</keyword>
<feature type="region of interest" description="Disordered" evidence="11">
    <location>
        <begin position="361"/>
        <end position="384"/>
    </location>
</feature>
<evidence type="ECO:0000256" key="1">
    <source>
        <dbReference type="ARBA" id="ARBA00004123"/>
    </source>
</evidence>
<evidence type="ECO:0000256" key="6">
    <source>
        <dbReference type="ARBA" id="ARBA00023125"/>
    </source>
</evidence>
<evidence type="ECO:0000256" key="5">
    <source>
        <dbReference type="ARBA" id="ARBA00023015"/>
    </source>
</evidence>
<dbReference type="GeneID" id="106151647"/>
<keyword evidence="5 10" id="KW-0805">Transcription regulation</keyword>
<dbReference type="Proteomes" id="UP000085678">
    <property type="component" value="Unplaced"/>
</dbReference>
<dbReference type="FunCoup" id="A0A1S3H3D4">
    <property type="interactions" value="2760"/>
</dbReference>
<dbReference type="AlphaFoldDB" id="A0A1S3H3D4"/>
<keyword evidence="2 10" id="KW-0479">Metal-binding</keyword>
<evidence type="ECO:0000256" key="7">
    <source>
        <dbReference type="ARBA" id="ARBA00023163"/>
    </source>
</evidence>
<dbReference type="PRINTS" id="PR00047">
    <property type="entry name" value="STROIDFINGER"/>
</dbReference>
<protein>
    <submittedName>
        <fullName evidence="15">Orphan steroid hormone receptor 2 isoform X1</fullName>
    </submittedName>
</protein>
<dbReference type="InterPro" id="IPR035500">
    <property type="entry name" value="NHR-like_dom_sf"/>
</dbReference>
<dbReference type="FunFam" id="1.10.565.10:FF:000041">
    <property type="entry name" value="Nuclear hormone receptor HR78"/>
    <property type="match status" value="1"/>
</dbReference>
<dbReference type="InterPro" id="IPR000536">
    <property type="entry name" value="Nucl_hrmn_rcpt_lig-bd"/>
</dbReference>
<evidence type="ECO:0000256" key="2">
    <source>
        <dbReference type="ARBA" id="ARBA00022723"/>
    </source>
</evidence>
<keyword evidence="6 10" id="KW-0238">DNA-binding</keyword>
<evidence type="ECO:0000256" key="4">
    <source>
        <dbReference type="ARBA" id="ARBA00022833"/>
    </source>
</evidence>
<dbReference type="SUPFAM" id="SSF48508">
    <property type="entry name" value="Nuclear receptor ligand-binding domain"/>
    <property type="match status" value="1"/>
</dbReference>
<dbReference type="PROSITE" id="PS51030">
    <property type="entry name" value="NUCLEAR_REC_DBD_2"/>
    <property type="match status" value="1"/>
</dbReference>
<accession>A0A1S3H3D4</accession>
<organism evidence="14 15">
    <name type="scientific">Lingula anatina</name>
    <name type="common">Brachiopod</name>
    <name type="synonym">Lingula unguis</name>
    <dbReference type="NCBI Taxonomy" id="7574"/>
    <lineage>
        <taxon>Eukaryota</taxon>
        <taxon>Metazoa</taxon>
        <taxon>Spiralia</taxon>
        <taxon>Lophotrochozoa</taxon>
        <taxon>Brachiopoda</taxon>
        <taxon>Linguliformea</taxon>
        <taxon>Lingulata</taxon>
        <taxon>Lingulida</taxon>
        <taxon>Linguloidea</taxon>
        <taxon>Lingulidae</taxon>
        <taxon>Lingula</taxon>
    </lineage>
</organism>
<feature type="region of interest" description="Disordered" evidence="11">
    <location>
        <begin position="1"/>
        <end position="36"/>
    </location>
</feature>
<evidence type="ECO:0000259" key="13">
    <source>
        <dbReference type="PROSITE" id="PS51843"/>
    </source>
</evidence>
<dbReference type="InterPro" id="IPR001723">
    <property type="entry name" value="Nuclear_hrmn_rcpt"/>
</dbReference>
<dbReference type="GO" id="GO:0005634">
    <property type="term" value="C:nucleus"/>
    <property type="evidence" value="ECO:0007669"/>
    <property type="project" value="UniProtKB-SubCell"/>
</dbReference>
<dbReference type="Gene3D" id="3.30.50.10">
    <property type="entry name" value="Erythroid Transcription Factor GATA-1, subunit A"/>
    <property type="match status" value="1"/>
</dbReference>